<proteinExistence type="predicted"/>
<keyword evidence="2" id="KW-1185">Reference proteome</keyword>
<gene>
    <name evidence="1" type="ORF">AMECASPLE_038403</name>
</gene>
<dbReference type="Proteomes" id="UP001469553">
    <property type="component" value="Unassembled WGS sequence"/>
</dbReference>
<evidence type="ECO:0000313" key="1">
    <source>
        <dbReference type="EMBL" id="MEQ2305489.1"/>
    </source>
</evidence>
<accession>A0ABV0ZGX4</accession>
<evidence type="ECO:0000313" key="2">
    <source>
        <dbReference type="Proteomes" id="UP001469553"/>
    </source>
</evidence>
<protein>
    <submittedName>
        <fullName evidence="1">Uncharacterized protein</fullName>
    </submittedName>
</protein>
<sequence>MKSCCSMRCSHVIMEEKKTDHPKAAALLQSQPYQLWAEGPTDVGLTPCAPVSFQVASPSSIWVPQYPHKQQAQDGIRDTIEGLKAAGMLEHLSLIMEYTQPSCREKRYTFPNVNVCQVSRNTLLSGHLPYINIAESVRQMAH</sequence>
<comment type="caution">
    <text evidence="1">The sequence shown here is derived from an EMBL/GenBank/DDBJ whole genome shotgun (WGS) entry which is preliminary data.</text>
</comment>
<dbReference type="EMBL" id="JAHRIP010063482">
    <property type="protein sequence ID" value="MEQ2305489.1"/>
    <property type="molecule type" value="Genomic_DNA"/>
</dbReference>
<name>A0ABV0ZGX4_9TELE</name>
<organism evidence="1 2">
    <name type="scientific">Ameca splendens</name>
    <dbReference type="NCBI Taxonomy" id="208324"/>
    <lineage>
        <taxon>Eukaryota</taxon>
        <taxon>Metazoa</taxon>
        <taxon>Chordata</taxon>
        <taxon>Craniata</taxon>
        <taxon>Vertebrata</taxon>
        <taxon>Euteleostomi</taxon>
        <taxon>Actinopterygii</taxon>
        <taxon>Neopterygii</taxon>
        <taxon>Teleostei</taxon>
        <taxon>Neoteleostei</taxon>
        <taxon>Acanthomorphata</taxon>
        <taxon>Ovalentaria</taxon>
        <taxon>Atherinomorphae</taxon>
        <taxon>Cyprinodontiformes</taxon>
        <taxon>Goodeidae</taxon>
        <taxon>Ameca</taxon>
    </lineage>
</organism>
<reference evidence="1 2" key="1">
    <citation type="submission" date="2021-06" db="EMBL/GenBank/DDBJ databases">
        <authorList>
            <person name="Palmer J.M."/>
        </authorList>
    </citation>
    <scope>NUCLEOTIDE SEQUENCE [LARGE SCALE GENOMIC DNA]</scope>
    <source>
        <strain evidence="1 2">AS_MEX2019</strain>
        <tissue evidence="1">Muscle</tissue>
    </source>
</reference>